<dbReference type="Proteomes" id="UP000663720">
    <property type="component" value="Chromosome"/>
</dbReference>
<dbReference type="EMBL" id="CP061799">
    <property type="protein sequence ID" value="QTA78907.1"/>
    <property type="molecule type" value="Genomic_DNA"/>
</dbReference>
<evidence type="ECO:0000313" key="1">
    <source>
        <dbReference type="EMBL" id="QTA78907.1"/>
    </source>
</evidence>
<dbReference type="RefSeq" id="WP_207690718.1">
    <property type="nucleotide sequence ID" value="NZ_CP061799.1"/>
</dbReference>
<organism evidence="1 2">
    <name type="scientific">Desulfonema limicola</name>
    <dbReference type="NCBI Taxonomy" id="45656"/>
    <lineage>
        <taxon>Bacteria</taxon>
        <taxon>Pseudomonadati</taxon>
        <taxon>Thermodesulfobacteriota</taxon>
        <taxon>Desulfobacteria</taxon>
        <taxon>Desulfobacterales</taxon>
        <taxon>Desulfococcaceae</taxon>
        <taxon>Desulfonema</taxon>
    </lineage>
</organism>
<reference evidence="1" key="1">
    <citation type="journal article" date="2021" name="Microb. Physiol.">
        <title>Proteogenomic Insights into the Physiology of Marine, Sulfate-Reducing, Filamentous Desulfonema limicola and Desulfonema magnum.</title>
        <authorList>
            <person name="Schnaars V."/>
            <person name="Wohlbrand L."/>
            <person name="Scheve S."/>
            <person name="Hinrichs C."/>
            <person name="Reinhardt R."/>
            <person name="Rabus R."/>
        </authorList>
    </citation>
    <scope>NUCLEOTIDE SEQUENCE</scope>
    <source>
        <strain evidence="1">5ac10</strain>
    </source>
</reference>
<dbReference type="AlphaFoldDB" id="A0A975B517"/>
<gene>
    <name evidence="1" type="ORF">dnl_11540</name>
</gene>
<protein>
    <submittedName>
        <fullName evidence="1">Uncharacterized protein</fullName>
    </submittedName>
</protein>
<accession>A0A975B517</accession>
<dbReference type="KEGG" id="dli:dnl_11540"/>
<keyword evidence="2" id="KW-1185">Reference proteome</keyword>
<sequence length="123" mass="14074">MKNFMLPAVIGGKGLDLANNITSGVNQRSAFRLQAQYNIELAQLQLVSKAMDIAAGHIAEENHRKAIKLEMKDRQERHEQYMDTMDAFQKGVKEFRVTELPDEKQDDFHQTFLALIRSAPCLR</sequence>
<proteinExistence type="predicted"/>
<evidence type="ECO:0000313" key="2">
    <source>
        <dbReference type="Proteomes" id="UP000663720"/>
    </source>
</evidence>
<name>A0A975B517_9BACT</name>